<dbReference type="Pfam" id="PF13673">
    <property type="entry name" value="Acetyltransf_10"/>
    <property type="match status" value="1"/>
</dbReference>
<sequence length="138" mass="16054">MEDAEKPFKSGDYRMDKYSLKDYYLWKLQGDLVYVLDVDGNIAGVIDIVEKEDSLLIDMLARNNLVKAEKVGSRLLDFAEYLAKIKGKKLVKLEALNTAIGFYKKMGYKEVYKRFDKEWGILTVMEKEITAEEYVPNY</sequence>
<evidence type="ECO:0000259" key="1">
    <source>
        <dbReference type="PROSITE" id="PS51186"/>
    </source>
</evidence>
<reference evidence="2 3" key="1">
    <citation type="journal article" date="2015" name="Appl. Environ. Microbiol.">
        <title>Nanoarchaeota, Their Sulfolobales Host, and Nanoarchaeota Virus Distribution across Yellowstone National Park Hot Springs.</title>
        <authorList>
            <person name="Munson-McGee J.H."/>
            <person name="Field E.K."/>
            <person name="Bateson M."/>
            <person name="Rooney C."/>
            <person name="Stepanauskas R."/>
            <person name="Young M.J."/>
        </authorList>
    </citation>
    <scope>NUCLEOTIDE SEQUENCE [LARGE SCALE GENOMIC DNA]</scope>
    <source>
        <strain evidence="2">SCGC AC-742_N10</strain>
    </source>
</reference>
<dbReference type="InterPro" id="IPR016181">
    <property type="entry name" value="Acyl_CoA_acyltransferase"/>
</dbReference>
<dbReference type="Gene3D" id="3.40.630.30">
    <property type="match status" value="1"/>
</dbReference>
<dbReference type="AlphaFoldDB" id="A0A2T9X3U6"/>
<dbReference type="SUPFAM" id="SSF55729">
    <property type="entry name" value="Acyl-CoA N-acyltransferases (Nat)"/>
    <property type="match status" value="1"/>
</dbReference>
<feature type="domain" description="N-acetyltransferase" evidence="1">
    <location>
        <begin position="1"/>
        <end position="130"/>
    </location>
</feature>
<dbReference type="EMBL" id="QEFD01000184">
    <property type="protein sequence ID" value="PVU74764.1"/>
    <property type="molecule type" value="Genomic_DNA"/>
</dbReference>
<name>A0A2T9X3U6_9CREN</name>
<dbReference type="PROSITE" id="PS51186">
    <property type="entry name" value="GNAT"/>
    <property type="match status" value="1"/>
</dbReference>
<comment type="caution">
    <text evidence="2">The sequence shown here is derived from an EMBL/GenBank/DDBJ whole genome shotgun (WGS) entry which is preliminary data.</text>
</comment>
<dbReference type="Proteomes" id="UP000245638">
    <property type="component" value="Unassembled WGS sequence"/>
</dbReference>
<dbReference type="InterPro" id="IPR000182">
    <property type="entry name" value="GNAT_dom"/>
</dbReference>
<gene>
    <name evidence="2" type="ORF">DDW13_06240</name>
</gene>
<evidence type="ECO:0000313" key="3">
    <source>
        <dbReference type="Proteomes" id="UP000245638"/>
    </source>
</evidence>
<organism evidence="2 3">
    <name type="scientific">Acidianus hospitalis</name>
    <dbReference type="NCBI Taxonomy" id="563177"/>
    <lineage>
        <taxon>Archaea</taxon>
        <taxon>Thermoproteota</taxon>
        <taxon>Thermoprotei</taxon>
        <taxon>Sulfolobales</taxon>
        <taxon>Sulfolobaceae</taxon>
        <taxon>Acidianus</taxon>
    </lineage>
</organism>
<evidence type="ECO:0000313" key="2">
    <source>
        <dbReference type="EMBL" id="PVU74764.1"/>
    </source>
</evidence>
<dbReference type="GO" id="GO:0016747">
    <property type="term" value="F:acyltransferase activity, transferring groups other than amino-acyl groups"/>
    <property type="evidence" value="ECO:0007669"/>
    <property type="project" value="InterPro"/>
</dbReference>
<proteinExistence type="predicted"/>
<accession>A0A2T9X3U6</accession>
<protein>
    <recommendedName>
        <fullName evidence="1">N-acetyltransferase domain-containing protein</fullName>
    </recommendedName>
</protein>